<feature type="transmembrane region" description="Helical" evidence="1">
    <location>
        <begin position="6"/>
        <end position="23"/>
    </location>
</feature>
<dbReference type="EMBL" id="JAPXFL010000006">
    <property type="protein sequence ID" value="KAK9505660.1"/>
    <property type="molecule type" value="Genomic_DNA"/>
</dbReference>
<accession>A0AAW1D7D1</accession>
<dbReference type="AlphaFoldDB" id="A0AAW1D7D1"/>
<protein>
    <submittedName>
        <fullName evidence="2">Uncharacterized protein</fullName>
    </submittedName>
</protein>
<evidence type="ECO:0000256" key="1">
    <source>
        <dbReference type="SAM" id="Phobius"/>
    </source>
</evidence>
<keyword evidence="1" id="KW-0472">Membrane</keyword>
<keyword evidence="3" id="KW-1185">Reference proteome</keyword>
<sequence>MNINKVIWQCLIIIFEFFIFITCSEIQINQHYTTSLKVWAEEALNWLNEELCSSCGLPSSSNDYRLYAALPTNLGKLRPIAADASTRHAGIHDSILILDPKPNLRFGHPVFMFFIDLNITKVQCENINGRYLKNQTCLQGWRRGRCHRRVPSRRIGCQLVYLPEVRLAIDDQIKSDKLSLPKNKDLLECIVIPGFYQTCPRRRKEPTTLGMCNPLATNSKSCDTTSYLRTHCHFMQTCDHGVLISGGWNRQLSDEQYLHNIINMNKLLLNNGFLENNIRIFFADGLDQKEKEKFGSVGDIYPSGLKLALRYHLRTLCEKRLCADSLVIYMNSPTRPDGATLLWDVDSNGEFDETEVYTIRELLRDLENCKARRTILLADQSYGGEIVRQALRRSNHLSNLVIISWTGNKSNSNELIKLLGRIPSTDSTTSTNLACLNELAQSTTDRITFVGLRRSQLNVTLSGASCTSSAEDIRNNRDSGGGGCQNLSTLELLEDNEDLDGS</sequence>
<evidence type="ECO:0000313" key="2">
    <source>
        <dbReference type="EMBL" id="KAK9505660.1"/>
    </source>
</evidence>
<gene>
    <name evidence="2" type="ORF">O3M35_009658</name>
</gene>
<keyword evidence="1" id="KW-1133">Transmembrane helix</keyword>
<comment type="caution">
    <text evidence="2">The sequence shown here is derived from an EMBL/GenBank/DDBJ whole genome shotgun (WGS) entry which is preliminary data.</text>
</comment>
<keyword evidence="1" id="KW-0812">Transmembrane</keyword>
<dbReference type="PANTHER" id="PTHR35842">
    <property type="entry name" value="SI:CH211-67E16.11"/>
    <property type="match status" value="1"/>
</dbReference>
<name>A0AAW1D7D1_9HEMI</name>
<dbReference type="PANTHER" id="PTHR35842:SF1">
    <property type="entry name" value="SI:CH211-67E16.11"/>
    <property type="match status" value="1"/>
</dbReference>
<evidence type="ECO:0000313" key="3">
    <source>
        <dbReference type="Proteomes" id="UP001461498"/>
    </source>
</evidence>
<proteinExistence type="predicted"/>
<organism evidence="2 3">
    <name type="scientific">Rhynocoris fuscipes</name>
    <dbReference type="NCBI Taxonomy" id="488301"/>
    <lineage>
        <taxon>Eukaryota</taxon>
        <taxon>Metazoa</taxon>
        <taxon>Ecdysozoa</taxon>
        <taxon>Arthropoda</taxon>
        <taxon>Hexapoda</taxon>
        <taxon>Insecta</taxon>
        <taxon>Pterygota</taxon>
        <taxon>Neoptera</taxon>
        <taxon>Paraneoptera</taxon>
        <taxon>Hemiptera</taxon>
        <taxon>Heteroptera</taxon>
        <taxon>Panheteroptera</taxon>
        <taxon>Cimicomorpha</taxon>
        <taxon>Reduviidae</taxon>
        <taxon>Harpactorinae</taxon>
        <taxon>Harpactorini</taxon>
        <taxon>Rhynocoris</taxon>
    </lineage>
</organism>
<reference evidence="2 3" key="1">
    <citation type="submission" date="2022-12" db="EMBL/GenBank/DDBJ databases">
        <title>Chromosome-level genome assembly of true bugs.</title>
        <authorList>
            <person name="Ma L."/>
            <person name="Li H."/>
        </authorList>
    </citation>
    <scope>NUCLEOTIDE SEQUENCE [LARGE SCALE GENOMIC DNA]</scope>
    <source>
        <strain evidence="2">Lab_2022b</strain>
    </source>
</reference>
<dbReference type="Proteomes" id="UP001461498">
    <property type="component" value="Unassembled WGS sequence"/>
</dbReference>